<organism evidence="5 6">
    <name type="scientific">Kribbella soli</name>
    <dbReference type="NCBI Taxonomy" id="1124743"/>
    <lineage>
        <taxon>Bacteria</taxon>
        <taxon>Bacillati</taxon>
        <taxon>Actinomycetota</taxon>
        <taxon>Actinomycetes</taxon>
        <taxon>Propionibacteriales</taxon>
        <taxon>Kribbellaceae</taxon>
        <taxon>Kribbella</taxon>
    </lineage>
</organism>
<feature type="domain" description="HIT" evidence="4">
    <location>
        <begin position="13"/>
        <end position="116"/>
    </location>
</feature>
<dbReference type="InterPro" id="IPR036265">
    <property type="entry name" value="HIT-like_sf"/>
</dbReference>
<dbReference type="OrthoDB" id="9784774at2"/>
<name>A0A4R0HLW0_9ACTN</name>
<dbReference type="PANTHER" id="PTHR23089">
    <property type="entry name" value="HISTIDINE TRIAD HIT PROTEIN"/>
    <property type="match status" value="1"/>
</dbReference>
<comment type="caution">
    <text evidence="5">The sequence shown here is derived from an EMBL/GenBank/DDBJ whole genome shotgun (WGS) entry which is preliminary data.</text>
</comment>
<feature type="active site" description="Tele-AMP-histidine intermediate" evidence="1">
    <location>
        <position position="109"/>
    </location>
</feature>
<dbReference type="InterPro" id="IPR001310">
    <property type="entry name" value="Histidine_triad_HIT"/>
</dbReference>
<sequence>MVQSVPQYRGDDFYCDVAIPDPGSLDVVHEDELVLAFHHTRPFWTNHIVIVPKRHIASLTTVSSADEHVIRRLLEVVQAIAAETERTTGAAAVLTNLGEYQDSKHLHIHVHSGPRR</sequence>
<dbReference type="Proteomes" id="UP000292346">
    <property type="component" value="Unassembled WGS sequence"/>
</dbReference>
<gene>
    <name evidence="5" type="ORF">E0H45_15760</name>
</gene>
<dbReference type="PROSITE" id="PS51084">
    <property type="entry name" value="HIT_2"/>
    <property type="match status" value="1"/>
</dbReference>
<dbReference type="Pfam" id="PF11969">
    <property type="entry name" value="DcpS_C"/>
    <property type="match status" value="1"/>
</dbReference>
<evidence type="ECO:0000313" key="6">
    <source>
        <dbReference type="Proteomes" id="UP000292346"/>
    </source>
</evidence>
<evidence type="ECO:0000313" key="5">
    <source>
        <dbReference type="EMBL" id="TCC08739.1"/>
    </source>
</evidence>
<dbReference type="Gene3D" id="3.30.428.10">
    <property type="entry name" value="HIT-like"/>
    <property type="match status" value="1"/>
</dbReference>
<feature type="short sequence motif" description="Histidine triad motif" evidence="2 3">
    <location>
        <begin position="107"/>
        <end position="111"/>
    </location>
</feature>
<dbReference type="EMBL" id="SJJZ01000002">
    <property type="protein sequence ID" value="TCC08739.1"/>
    <property type="molecule type" value="Genomic_DNA"/>
</dbReference>
<dbReference type="InterPro" id="IPR011146">
    <property type="entry name" value="HIT-like"/>
</dbReference>
<evidence type="ECO:0000259" key="4">
    <source>
        <dbReference type="PROSITE" id="PS51084"/>
    </source>
</evidence>
<proteinExistence type="predicted"/>
<dbReference type="GO" id="GO:0003824">
    <property type="term" value="F:catalytic activity"/>
    <property type="evidence" value="ECO:0007669"/>
    <property type="project" value="InterPro"/>
</dbReference>
<evidence type="ECO:0000256" key="1">
    <source>
        <dbReference type="PIRSR" id="PIRSR601310-1"/>
    </source>
</evidence>
<dbReference type="SUPFAM" id="SSF54197">
    <property type="entry name" value="HIT-like"/>
    <property type="match status" value="1"/>
</dbReference>
<evidence type="ECO:0000256" key="3">
    <source>
        <dbReference type="PROSITE-ProRule" id="PRU00464"/>
    </source>
</evidence>
<reference evidence="5 6" key="1">
    <citation type="submission" date="2019-02" db="EMBL/GenBank/DDBJ databases">
        <title>Kribbella capetownensis sp. nov. and Kribbella speibonae sp. nov., isolated from soil.</title>
        <authorList>
            <person name="Curtis S.M."/>
            <person name="Norton I."/>
            <person name="Everest G.J."/>
            <person name="Meyers P.R."/>
        </authorList>
    </citation>
    <scope>NUCLEOTIDE SEQUENCE [LARGE SCALE GENOMIC DNA]</scope>
    <source>
        <strain evidence="5 6">KCTC 29219</strain>
    </source>
</reference>
<protein>
    <submittedName>
        <fullName evidence="5">HIT domain-containing protein</fullName>
    </submittedName>
</protein>
<evidence type="ECO:0000256" key="2">
    <source>
        <dbReference type="PIRSR" id="PIRSR601310-3"/>
    </source>
</evidence>
<keyword evidence="6" id="KW-1185">Reference proteome</keyword>
<accession>A0A4R0HLW0</accession>
<dbReference type="AlphaFoldDB" id="A0A4R0HLW0"/>